<evidence type="ECO:0008006" key="3">
    <source>
        <dbReference type="Google" id="ProtNLM"/>
    </source>
</evidence>
<evidence type="ECO:0000313" key="2">
    <source>
        <dbReference type="Proteomes" id="UP001324427"/>
    </source>
</evidence>
<gene>
    <name evidence="1" type="ORF">LTR36_004503</name>
</gene>
<dbReference type="Proteomes" id="UP001324427">
    <property type="component" value="Unassembled WGS sequence"/>
</dbReference>
<dbReference type="AlphaFoldDB" id="A0AAV9JG46"/>
<comment type="caution">
    <text evidence="1">The sequence shown here is derived from an EMBL/GenBank/DDBJ whole genome shotgun (WGS) entry which is preliminary data.</text>
</comment>
<reference evidence="1 2" key="1">
    <citation type="submission" date="2021-11" db="EMBL/GenBank/DDBJ databases">
        <title>Black yeast isolated from Biological Soil Crust.</title>
        <authorList>
            <person name="Kurbessoian T."/>
        </authorList>
    </citation>
    <scope>NUCLEOTIDE SEQUENCE [LARGE SCALE GENOMIC DNA]</scope>
    <source>
        <strain evidence="1 2">CCFEE 5522</strain>
    </source>
</reference>
<dbReference type="EMBL" id="JAVFHQ010000026">
    <property type="protein sequence ID" value="KAK4544293.1"/>
    <property type="molecule type" value="Genomic_DNA"/>
</dbReference>
<sequence length="149" mass="16741">MTVTPTYLQRSLSDFNSFLATKPHLPKTLQSSSQKSALRIPDFTSQLAHGPSTPTDDPTYLDRILDRDDFRRRLDCLFASHNLDVLMLPDVQIPPPRYEDSNNGRFKTMPAIIVPAGFPEDGLRVGMDMVGMEFSEQTLLELAQGRKSS</sequence>
<name>A0AAV9JG46_9PEZI</name>
<evidence type="ECO:0000313" key="1">
    <source>
        <dbReference type="EMBL" id="KAK4544293.1"/>
    </source>
</evidence>
<organism evidence="1 2">
    <name type="scientific">Oleoguttula mirabilis</name>
    <dbReference type="NCBI Taxonomy" id="1507867"/>
    <lineage>
        <taxon>Eukaryota</taxon>
        <taxon>Fungi</taxon>
        <taxon>Dikarya</taxon>
        <taxon>Ascomycota</taxon>
        <taxon>Pezizomycotina</taxon>
        <taxon>Dothideomycetes</taxon>
        <taxon>Dothideomycetidae</taxon>
        <taxon>Mycosphaerellales</taxon>
        <taxon>Teratosphaeriaceae</taxon>
        <taxon>Oleoguttula</taxon>
    </lineage>
</organism>
<dbReference type="SUPFAM" id="SSF75304">
    <property type="entry name" value="Amidase signature (AS) enzymes"/>
    <property type="match status" value="1"/>
</dbReference>
<dbReference type="InterPro" id="IPR036928">
    <property type="entry name" value="AS_sf"/>
</dbReference>
<protein>
    <recommendedName>
        <fullName evidence="3">Amidase domain-containing protein</fullName>
    </recommendedName>
</protein>
<accession>A0AAV9JG46</accession>
<keyword evidence="2" id="KW-1185">Reference proteome</keyword>
<dbReference type="Gene3D" id="3.90.1300.10">
    <property type="entry name" value="Amidase signature (AS) domain"/>
    <property type="match status" value="1"/>
</dbReference>
<proteinExistence type="predicted"/>